<dbReference type="PANTHER" id="PTHR23077">
    <property type="entry name" value="AAA-FAMILY ATPASE"/>
    <property type="match status" value="1"/>
</dbReference>
<evidence type="ECO:0000313" key="2">
    <source>
        <dbReference type="EMBL" id="CAH0492029.1"/>
    </source>
</evidence>
<dbReference type="GO" id="GO:0005524">
    <property type="term" value="F:ATP binding"/>
    <property type="evidence" value="ECO:0007669"/>
    <property type="project" value="InterPro"/>
</dbReference>
<dbReference type="Gene3D" id="3.40.50.300">
    <property type="entry name" value="P-loop containing nucleotide triphosphate hydrolases"/>
    <property type="match status" value="2"/>
</dbReference>
<dbReference type="SUPFAM" id="SSF52540">
    <property type="entry name" value="P-loop containing nucleoside triphosphate hydrolases"/>
    <property type="match status" value="2"/>
</dbReference>
<name>A0AAV0TMA6_9STRA</name>
<dbReference type="InterPro" id="IPR003960">
    <property type="entry name" value="ATPase_AAA_CS"/>
</dbReference>
<comment type="caution">
    <text evidence="3">The sequence shown here is derived from an EMBL/GenBank/DDBJ whole genome shotgun (WGS) entry which is preliminary data.</text>
</comment>
<dbReference type="AlphaFoldDB" id="A0AAV0TMA6"/>
<evidence type="ECO:0000313" key="5">
    <source>
        <dbReference type="Proteomes" id="UP001159659"/>
    </source>
</evidence>
<reference evidence="3" key="2">
    <citation type="submission" date="2022-12" db="EMBL/GenBank/DDBJ databases">
        <authorList>
            <person name="Webb A."/>
        </authorList>
    </citation>
    <scope>NUCLEOTIDE SEQUENCE</scope>
    <source>
        <strain evidence="3">Pf2</strain>
    </source>
</reference>
<evidence type="ECO:0000259" key="1">
    <source>
        <dbReference type="SMART" id="SM00382"/>
    </source>
</evidence>
<dbReference type="Pfam" id="PF00004">
    <property type="entry name" value="AAA"/>
    <property type="match status" value="2"/>
</dbReference>
<dbReference type="InterPro" id="IPR027417">
    <property type="entry name" value="P-loop_NTPase"/>
</dbReference>
<dbReference type="InterPro" id="IPR003593">
    <property type="entry name" value="AAA+_ATPase"/>
</dbReference>
<reference evidence="2 4" key="1">
    <citation type="submission" date="2021-11" db="EMBL/GenBank/DDBJ databases">
        <authorList>
            <person name="Islam A."/>
            <person name="Islam S."/>
            <person name="Flora M.S."/>
            <person name="Rahman M."/>
            <person name="Ziaur R.M."/>
            <person name="Epstein J.H."/>
            <person name="Hassan M."/>
            <person name="Klassen M."/>
            <person name="Woodard K."/>
            <person name="Webb A."/>
            <person name="Webby R.J."/>
            <person name="El Zowalaty M.E."/>
        </authorList>
    </citation>
    <scope>NUCLEOTIDE SEQUENCE [LARGE SCALE GENOMIC DNA]</scope>
    <source>
        <strain evidence="2">Pf1</strain>
    </source>
</reference>
<dbReference type="InterPro" id="IPR041569">
    <property type="entry name" value="AAA_lid_3"/>
</dbReference>
<dbReference type="GO" id="GO:0016887">
    <property type="term" value="F:ATP hydrolysis activity"/>
    <property type="evidence" value="ECO:0007669"/>
    <property type="project" value="InterPro"/>
</dbReference>
<accession>A0AAV0TMA6</accession>
<protein>
    <recommendedName>
        <fullName evidence="1">AAA+ ATPase domain-containing protein</fullName>
    </recommendedName>
</protein>
<dbReference type="Proteomes" id="UP001157938">
    <property type="component" value="Unassembled WGS sequence"/>
</dbReference>
<dbReference type="Proteomes" id="UP001159659">
    <property type="component" value="Unassembled WGS sequence"/>
</dbReference>
<dbReference type="FunFam" id="3.40.50.300:FF:001921">
    <property type="entry name" value="AAA ATPase domain-containing protein"/>
    <property type="match status" value="1"/>
</dbReference>
<evidence type="ECO:0000313" key="4">
    <source>
        <dbReference type="Proteomes" id="UP001157938"/>
    </source>
</evidence>
<feature type="domain" description="AAA+ ATPase" evidence="1">
    <location>
        <begin position="293"/>
        <end position="457"/>
    </location>
</feature>
<dbReference type="SMART" id="SM00382">
    <property type="entry name" value="AAA"/>
    <property type="match status" value="2"/>
</dbReference>
<gene>
    <name evidence="2" type="ORF">PFR001_LOCUS7257</name>
    <name evidence="3" type="ORF">PFR002_LOCUS4851</name>
</gene>
<organism evidence="3 5">
    <name type="scientific">Peronospora farinosa</name>
    <dbReference type="NCBI Taxonomy" id="134698"/>
    <lineage>
        <taxon>Eukaryota</taxon>
        <taxon>Sar</taxon>
        <taxon>Stramenopiles</taxon>
        <taxon>Oomycota</taxon>
        <taxon>Peronosporomycetes</taxon>
        <taxon>Peronosporales</taxon>
        <taxon>Peronosporaceae</taxon>
        <taxon>Peronospora</taxon>
    </lineage>
</organism>
<dbReference type="PANTHER" id="PTHR23077:SF117">
    <property type="entry name" value="AAA+ ATPASE DOMAIN-CONTAINING PROTEIN"/>
    <property type="match status" value="1"/>
</dbReference>
<dbReference type="Gene3D" id="1.10.8.60">
    <property type="match status" value="2"/>
</dbReference>
<proteinExistence type="predicted"/>
<keyword evidence="4" id="KW-1185">Reference proteome</keyword>
<sequence length="854" mass="93409">MTWHAQACSGDVDSALLQAHQVLISHKDAIVYAIQQLDLVRVHFASSFSIFILECVIDRHPLCAVRTDFVLRGGQIQLHSWVLDVSGHLEDTFATLEPVKVTSDVTTWRLSLTLETKFPLAVISGSNTIGLESSDSRIDLLPEIIRQRQIDLDRAIYRQLRTAGVLRAPEEGQVVPVRLLGDTYIFRIDAVMKNRETMKKSRIFVKGWSVIGAEGDEQETTELVETIAALSVQEDDQIKVTQASYESELSTRLWKTGFAGYTAFVQDVLLNLALILKRGKKMLDNDVEMEQIGSHGILISGVHGVGKSLALVALQRELVRNNIETWRIDGMSLLMGAESPAFPTAYEYLNHELEQRFPELETLADAKTECRPSLCVGVVLIDDLDVLFQSADGQVADGSETQLPQLGSALLRLIDELSFRNTRLVVIGTTVSADANMPPAAKRTGRFGKVLDLVVPTEQSRRDILRRHLIGLPLRGETNVIAKEDAGSLASRVAVLTGGYVAKDLVRICRNAAAQAHVNCADNDDSTKPLVGWTELLCAQQQVKPSQLRELNVASPGALMDRQIAFAGYAAVQKQLYDFVSRKFHPSSAMNRLGITNASGILLSGPSGCGKTLLVQTLASQVQVNFVSVKSSELLSKYFGDSEKAVRQLFARARAASPCLLFFDEFDSIAHKRSFGEGDGGSSGGGVYARVLSTFLNEMDGVGSQRVSLSSVSHAKGSSAADTSGILVVAATNRKEALDAALLRPGRIDKLVELGFPTQQDIQEILTLYTRRMPLAADVDIQALAARPRRSRMFTGADIAAICKEAAFRTLREDIEATTVGFRHFETAWDQRAEQIPTYATPATANTDSSNLNQ</sequence>
<dbReference type="InterPro" id="IPR003959">
    <property type="entry name" value="ATPase_AAA_core"/>
</dbReference>
<dbReference type="EMBL" id="CAKLBC010001450">
    <property type="protein sequence ID" value="CAH0492029.1"/>
    <property type="molecule type" value="Genomic_DNA"/>
</dbReference>
<dbReference type="InterPro" id="IPR050168">
    <property type="entry name" value="AAA_ATPase_domain"/>
</dbReference>
<feature type="domain" description="AAA+ ATPase" evidence="1">
    <location>
        <begin position="597"/>
        <end position="758"/>
    </location>
</feature>
<evidence type="ECO:0000313" key="3">
    <source>
        <dbReference type="EMBL" id="CAI5724253.1"/>
    </source>
</evidence>
<dbReference type="PROSITE" id="PS00674">
    <property type="entry name" value="AAA"/>
    <property type="match status" value="1"/>
</dbReference>
<dbReference type="Pfam" id="PF17862">
    <property type="entry name" value="AAA_lid_3"/>
    <property type="match status" value="1"/>
</dbReference>
<dbReference type="EMBL" id="CANTFK010000726">
    <property type="protein sequence ID" value="CAI5724253.1"/>
    <property type="molecule type" value="Genomic_DNA"/>
</dbReference>